<dbReference type="OMA" id="PEKYTRK"/>
<keyword evidence="2" id="KW-1185">Reference proteome</keyword>
<sequence>MNRQFVVRKVHNAAAGATAQTAKSIPYQPVPQNRFNPKRSAFNFKPKYTSGLVHNPPSAILQPSVQTPYLFLPPNDPRREMAKANRISPSIIQDMPIIREYRAPLQRDYSITAETVQKLKQLYAEDPVRWNLKALSKEFNIDMTRLRYFFKTQLQKAKKMENLQKAMEGENEDTQRLPKRHVLDRKKRREMWMRNEY</sequence>
<dbReference type="InterPro" id="IPR024388">
    <property type="entry name" value="Ribosomal_mL58"/>
</dbReference>
<dbReference type="Proteomes" id="UP000001996">
    <property type="component" value="Unassembled WGS sequence"/>
</dbReference>
<dbReference type="GO" id="GO:0003735">
    <property type="term" value="F:structural constituent of ribosome"/>
    <property type="evidence" value="ECO:0007669"/>
    <property type="project" value="TreeGrafter"/>
</dbReference>
<organism evidence="1 2">
    <name type="scientific">Lodderomyces elongisporus (strain ATCC 11503 / CBS 2605 / JCM 1781 / NBRC 1676 / NRRL YB-4239)</name>
    <name type="common">Yeast</name>
    <name type="synonym">Saccharomyces elongisporus</name>
    <dbReference type="NCBI Taxonomy" id="379508"/>
    <lineage>
        <taxon>Eukaryota</taxon>
        <taxon>Fungi</taxon>
        <taxon>Dikarya</taxon>
        <taxon>Ascomycota</taxon>
        <taxon>Saccharomycotina</taxon>
        <taxon>Pichiomycetes</taxon>
        <taxon>Debaryomycetaceae</taxon>
        <taxon>Candida/Lodderomyces clade</taxon>
        <taxon>Lodderomyces</taxon>
    </lineage>
</organism>
<dbReference type="PANTHER" id="PTHR28266">
    <property type="entry name" value="54S RIBOSOMAL PROTEIN L20, MITOCHONDRIAL"/>
    <property type="match status" value="1"/>
</dbReference>
<dbReference type="Pfam" id="PF12824">
    <property type="entry name" value="MRP-L20"/>
    <property type="match status" value="1"/>
</dbReference>
<dbReference type="GeneID" id="5231974"/>
<dbReference type="GO" id="GO:0005762">
    <property type="term" value="C:mitochondrial large ribosomal subunit"/>
    <property type="evidence" value="ECO:0007669"/>
    <property type="project" value="TreeGrafter"/>
</dbReference>
<dbReference type="KEGG" id="lel:PVL30_004663"/>
<dbReference type="InParanoid" id="A5E2K0"/>
<name>A5E2K0_LODEL</name>
<evidence type="ECO:0000313" key="1">
    <source>
        <dbReference type="EMBL" id="EDK45658.1"/>
    </source>
</evidence>
<protein>
    <submittedName>
        <fullName evidence="1">Uncharacterized protein</fullName>
    </submittedName>
</protein>
<accession>A5E2K0</accession>
<dbReference type="AlphaFoldDB" id="A5E2K0"/>
<proteinExistence type="predicted"/>
<dbReference type="EMBL" id="CH981528">
    <property type="protein sequence ID" value="EDK45658.1"/>
    <property type="molecule type" value="Genomic_DNA"/>
</dbReference>
<dbReference type="eggNOG" id="ENOG502S0A4">
    <property type="taxonomic scope" value="Eukaryota"/>
</dbReference>
<gene>
    <name evidence="1" type="ORF">LELG_03837</name>
</gene>
<evidence type="ECO:0000313" key="2">
    <source>
        <dbReference type="Proteomes" id="UP000001996"/>
    </source>
</evidence>
<dbReference type="PANTHER" id="PTHR28266:SF1">
    <property type="entry name" value="LARGE RIBOSOMAL SUBUNIT PROTEIN ML58"/>
    <property type="match status" value="1"/>
</dbReference>
<dbReference type="VEuPathDB" id="FungiDB:LELG_03837"/>
<dbReference type="HOGENOM" id="CLU_089054_1_0_1"/>
<dbReference type="OrthoDB" id="6021263at2759"/>
<reference evidence="1 2" key="1">
    <citation type="journal article" date="2009" name="Nature">
        <title>Evolution of pathogenicity and sexual reproduction in eight Candida genomes.</title>
        <authorList>
            <person name="Butler G."/>
            <person name="Rasmussen M.D."/>
            <person name="Lin M.F."/>
            <person name="Santos M.A."/>
            <person name="Sakthikumar S."/>
            <person name="Munro C.A."/>
            <person name="Rheinbay E."/>
            <person name="Grabherr M."/>
            <person name="Forche A."/>
            <person name="Reedy J.L."/>
            <person name="Agrafioti I."/>
            <person name="Arnaud M.B."/>
            <person name="Bates S."/>
            <person name="Brown A.J."/>
            <person name="Brunke S."/>
            <person name="Costanzo M.C."/>
            <person name="Fitzpatrick D.A."/>
            <person name="de Groot P.W."/>
            <person name="Harris D."/>
            <person name="Hoyer L.L."/>
            <person name="Hube B."/>
            <person name="Klis F.M."/>
            <person name="Kodira C."/>
            <person name="Lennard N."/>
            <person name="Logue M.E."/>
            <person name="Martin R."/>
            <person name="Neiman A.M."/>
            <person name="Nikolaou E."/>
            <person name="Quail M.A."/>
            <person name="Quinn J."/>
            <person name="Santos M.C."/>
            <person name="Schmitzberger F.F."/>
            <person name="Sherlock G."/>
            <person name="Shah P."/>
            <person name="Silverstein K.A."/>
            <person name="Skrzypek M.S."/>
            <person name="Soll D."/>
            <person name="Staggs R."/>
            <person name="Stansfield I."/>
            <person name="Stumpf M.P."/>
            <person name="Sudbery P.E."/>
            <person name="Srikantha T."/>
            <person name="Zeng Q."/>
            <person name="Berman J."/>
            <person name="Berriman M."/>
            <person name="Heitman J."/>
            <person name="Gow N.A."/>
            <person name="Lorenz M.C."/>
            <person name="Birren B.W."/>
            <person name="Kellis M."/>
            <person name="Cuomo C.A."/>
        </authorList>
    </citation>
    <scope>NUCLEOTIDE SEQUENCE [LARGE SCALE GENOMIC DNA]</scope>
    <source>
        <strain evidence="2">ATCC 11503 / BCRC 21390 / CBS 2605 / JCM 1781 / NBRC 1676 / NRRL YB-4239</strain>
    </source>
</reference>
<dbReference type="STRING" id="379508.A5E2K0"/>